<dbReference type="PANTHER" id="PTHR30273:SF2">
    <property type="entry name" value="PROTEIN FECR"/>
    <property type="match status" value="1"/>
</dbReference>
<dbReference type="InterPro" id="IPR012373">
    <property type="entry name" value="Ferrdict_sens_TM"/>
</dbReference>
<evidence type="ECO:0000313" key="1">
    <source>
        <dbReference type="EMBL" id="OVE47276.1"/>
    </source>
</evidence>
<gene>
    <name evidence="1" type="ORF">CBW21_15045</name>
</gene>
<dbReference type="AlphaFoldDB" id="A0A202B6R5"/>
<protein>
    <submittedName>
        <fullName evidence="1">Uncharacterized protein</fullName>
    </submittedName>
</protein>
<proteinExistence type="predicted"/>
<dbReference type="GO" id="GO:0016989">
    <property type="term" value="F:sigma factor antagonist activity"/>
    <property type="evidence" value="ECO:0007669"/>
    <property type="project" value="TreeGrafter"/>
</dbReference>
<dbReference type="Gene3D" id="1.10.10.1320">
    <property type="entry name" value="Anti-sigma factor, zinc-finger domain"/>
    <property type="match status" value="1"/>
</dbReference>
<organism evidence="1 2">
    <name type="scientific">Chromobacterium violaceum</name>
    <dbReference type="NCBI Taxonomy" id="536"/>
    <lineage>
        <taxon>Bacteria</taxon>
        <taxon>Pseudomonadati</taxon>
        <taxon>Pseudomonadota</taxon>
        <taxon>Betaproteobacteria</taxon>
        <taxon>Neisseriales</taxon>
        <taxon>Chromobacteriaceae</taxon>
        <taxon>Chromobacterium</taxon>
    </lineage>
</organism>
<dbReference type="InterPro" id="IPR041916">
    <property type="entry name" value="Anti_sigma_zinc_sf"/>
</dbReference>
<dbReference type="RefSeq" id="WP_087698242.1">
    <property type="nucleotide sequence ID" value="NZ_JABXOB010000005.1"/>
</dbReference>
<reference evidence="1 2" key="1">
    <citation type="submission" date="2017-05" db="EMBL/GenBank/DDBJ databases">
        <title>Chromobacterium violaceum GHPS1 isolated from Hydrocarbon polluted soil in French Guiana display an awesome secondary metabolite arsenal and a battery of drug and heavy-metal-resistance and detoxification of xenobiotics proteins.</title>
        <authorList>
            <person name="Belbahri L."/>
        </authorList>
    </citation>
    <scope>NUCLEOTIDE SEQUENCE [LARGE SCALE GENOMIC DNA]</scope>
    <source>
        <strain evidence="1 2">GHPS1</strain>
    </source>
</reference>
<accession>A0A202B6R5</accession>
<dbReference type="PANTHER" id="PTHR30273">
    <property type="entry name" value="PERIPLASMIC SIGNAL SENSOR AND SIGMA FACTOR ACTIVATOR FECR-RELATED"/>
    <property type="match status" value="1"/>
</dbReference>
<keyword evidence="2" id="KW-1185">Reference proteome</keyword>
<comment type="caution">
    <text evidence="1">The sequence shown here is derived from an EMBL/GenBank/DDBJ whole genome shotgun (WGS) entry which is preliminary data.</text>
</comment>
<dbReference type="EMBL" id="NHOO01000012">
    <property type="protein sequence ID" value="OVE47276.1"/>
    <property type="molecule type" value="Genomic_DNA"/>
</dbReference>
<evidence type="ECO:0000313" key="2">
    <source>
        <dbReference type="Proteomes" id="UP000196342"/>
    </source>
</evidence>
<dbReference type="Proteomes" id="UP000196342">
    <property type="component" value="Unassembled WGS sequence"/>
</dbReference>
<name>A0A202B6R5_CHRVL</name>
<sequence length="261" mass="28774">MTEPNADKLQAYLDGELSPSEAEALEAWLERHPEAARQLEQWRRQDEALRELWALPGREPVPGRLLAAARPPARRAAPAWWRQGMAAGLVFALGLGGGWYGRQAYQSSPPALAASYPADSLPRQAAMAHVVYSPDIQRPVEIGADQEAQMVAWLSRRMRSQIKPPRLAQAGYELIGGRLLPGERGPVAQFMYHDASGLRVTLYVANGVRPQAESGFHFASQGPVNVYYWWERGQGYALSAGMPRERLAALARLAQRQLAAG</sequence>